<dbReference type="InterPro" id="IPR028066">
    <property type="entry name" value="TMEM187"/>
</dbReference>
<organism evidence="2 3">
    <name type="scientific">Saccoglossus kowalevskii</name>
    <name type="common">Acorn worm</name>
    <dbReference type="NCBI Taxonomy" id="10224"/>
    <lineage>
        <taxon>Eukaryota</taxon>
        <taxon>Metazoa</taxon>
        <taxon>Hemichordata</taxon>
        <taxon>Enteropneusta</taxon>
        <taxon>Harrimaniidae</taxon>
        <taxon>Saccoglossus</taxon>
    </lineage>
</organism>
<reference evidence="3" key="1">
    <citation type="submission" date="2025-08" db="UniProtKB">
        <authorList>
            <consortium name="RefSeq"/>
        </authorList>
    </citation>
    <scope>IDENTIFICATION</scope>
    <source>
        <tissue evidence="3">Testes</tissue>
    </source>
</reference>
<dbReference type="Pfam" id="PF15100">
    <property type="entry name" value="TMEM187"/>
    <property type="match status" value="1"/>
</dbReference>
<keyword evidence="1" id="KW-1133">Transmembrane helix</keyword>
<dbReference type="Proteomes" id="UP000694865">
    <property type="component" value="Unplaced"/>
</dbReference>
<proteinExistence type="predicted"/>
<evidence type="ECO:0000313" key="3">
    <source>
        <dbReference type="RefSeq" id="XP_002738391.1"/>
    </source>
</evidence>
<dbReference type="RefSeq" id="XP_002738391.1">
    <property type="nucleotide sequence ID" value="XM_002738345.1"/>
</dbReference>
<feature type="transmembrane region" description="Helical" evidence="1">
    <location>
        <begin position="63"/>
        <end position="81"/>
    </location>
</feature>
<feature type="transmembrane region" description="Helical" evidence="1">
    <location>
        <begin position="6"/>
        <end position="27"/>
    </location>
</feature>
<dbReference type="PANTHER" id="PTHR15066">
    <property type="entry name" value="TRANSMEMBRANE PROTEIN 187"/>
    <property type="match status" value="1"/>
</dbReference>
<dbReference type="GeneID" id="100375233"/>
<feature type="transmembrane region" description="Helical" evidence="1">
    <location>
        <begin position="126"/>
        <end position="143"/>
    </location>
</feature>
<protein>
    <submittedName>
        <fullName evidence="3">Transmembrane protein 187-like</fullName>
    </submittedName>
</protein>
<evidence type="ECO:0000256" key="1">
    <source>
        <dbReference type="SAM" id="Phobius"/>
    </source>
</evidence>
<evidence type="ECO:0000313" key="2">
    <source>
        <dbReference type="Proteomes" id="UP000694865"/>
    </source>
</evidence>
<dbReference type="PANTHER" id="PTHR15066:SF0">
    <property type="entry name" value="TRANSMEMBRANE PROTEIN 187"/>
    <property type="match status" value="1"/>
</dbReference>
<accession>A0ABM0GVR3</accession>
<name>A0ABM0GVR3_SACKO</name>
<keyword evidence="1" id="KW-0812">Transmembrane</keyword>
<sequence>MELLLKSFVSVFVGAGILYILVWCGYFDAATTEDGYKYYAEMENPDWGFIQFPKWLKMPANSVVNAGYTILGFIWIYIARVDSTKCLTQMDKYMFYIFSWKAVVYGPAQYARIATQAHRWAILDQWYTFPFFAWVTVWGQYVLHGWNSFRTAVVMLLSCSSYILTLVHHRGFEVALGIHILFAVDTAVKVHLKHPVKSNIIVIICAVLSCAGFVCLKLLDIYLAQYKPFQYLTGHFWSKVCDTLQIHFVCKFFHNIYKHRNMDIKRK</sequence>
<keyword evidence="2" id="KW-1185">Reference proteome</keyword>
<feature type="transmembrane region" description="Helical" evidence="1">
    <location>
        <begin position="198"/>
        <end position="219"/>
    </location>
</feature>
<keyword evidence="1" id="KW-0472">Membrane</keyword>
<feature type="transmembrane region" description="Helical" evidence="1">
    <location>
        <begin position="93"/>
        <end position="114"/>
    </location>
</feature>
<gene>
    <name evidence="3" type="primary">LOC100375233</name>
</gene>